<comment type="pathway">
    <text evidence="1">Amino-acid biosynthesis; L-isoleucine biosynthesis; 2-oxobutanoate from pyruvate: step 1/3.</text>
</comment>
<reference evidence="11 12" key="1">
    <citation type="submission" date="2020-02" db="EMBL/GenBank/DDBJ databases">
        <authorList>
            <person name="Zheng R.K."/>
            <person name="Sun C.M."/>
        </authorList>
    </citation>
    <scope>NUCLEOTIDE SEQUENCE [LARGE SCALE GENOMIC DNA]</scope>
    <source>
        <strain evidence="12">rifampicinis</strain>
    </source>
</reference>
<dbReference type="PANTHER" id="PTHR43538">
    <property type="entry name" value="ALPHA-IPM SYNTHASE/HOMOCITRATE SYNTHASE"/>
    <property type="match status" value="1"/>
</dbReference>
<organism evidence="11 12">
    <name type="scientific">Phototrophicus methaneseepsis</name>
    <dbReference type="NCBI Taxonomy" id="2710758"/>
    <lineage>
        <taxon>Bacteria</taxon>
        <taxon>Bacillati</taxon>
        <taxon>Chloroflexota</taxon>
        <taxon>Candidatus Thermofontia</taxon>
        <taxon>Phototrophicales</taxon>
        <taxon>Phototrophicaceae</taxon>
        <taxon>Phototrophicus</taxon>
    </lineage>
</organism>
<proteinExistence type="inferred from homology"/>
<dbReference type="Pfam" id="PF22617">
    <property type="entry name" value="HCS_D2"/>
    <property type="match status" value="1"/>
</dbReference>
<dbReference type="RefSeq" id="WP_195169078.1">
    <property type="nucleotide sequence ID" value="NZ_CP062983.1"/>
</dbReference>
<dbReference type="PANTHER" id="PTHR43538:SF1">
    <property type="entry name" value="(R)-CITRAMALATE SYNTHASE"/>
    <property type="match status" value="1"/>
</dbReference>
<dbReference type="EC" id="2.3.3.21" evidence="8"/>
<dbReference type="Gene3D" id="1.10.238.260">
    <property type="match status" value="1"/>
</dbReference>
<evidence type="ECO:0000256" key="4">
    <source>
        <dbReference type="ARBA" id="ARBA00022624"/>
    </source>
</evidence>
<dbReference type="EMBL" id="CP062983">
    <property type="protein sequence ID" value="QPC81005.1"/>
    <property type="molecule type" value="Genomic_DNA"/>
</dbReference>
<evidence type="ECO:0000256" key="5">
    <source>
        <dbReference type="ARBA" id="ARBA00022679"/>
    </source>
</evidence>
<comment type="similarity">
    <text evidence="2 9">Belongs to the alpha-IPM synthase/homocitrate synthase family.</text>
</comment>
<keyword evidence="3" id="KW-0028">Amino-acid biosynthesis</keyword>
<dbReference type="Pfam" id="PF00682">
    <property type="entry name" value="HMGL-like"/>
    <property type="match status" value="1"/>
</dbReference>
<dbReference type="InterPro" id="IPR013785">
    <property type="entry name" value="Aldolase_TIM"/>
</dbReference>
<evidence type="ECO:0000256" key="6">
    <source>
        <dbReference type="ARBA" id="ARBA00023304"/>
    </source>
</evidence>
<dbReference type="GO" id="GO:0003852">
    <property type="term" value="F:2-isopropylmalate synthase activity"/>
    <property type="evidence" value="ECO:0007669"/>
    <property type="project" value="InterPro"/>
</dbReference>
<gene>
    <name evidence="11" type="ORF">G4Y79_14970</name>
</gene>
<dbReference type="InterPro" id="IPR036230">
    <property type="entry name" value="LeuA_allosteric_dom_sf"/>
</dbReference>
<evidence type="ECO:0000256" key="8">
    <source>
        <dbReference type="NCBIfam" id="TIGR00977"/>
    </source>
</evidence>
<evidence type="ECO:0000256" key="3">
    <source>
        <dbReference type="ARBA" id="ARBA00022605"/>
    </source>
</evidence>
<dbReference type="PROSITE" id="PS00815">
    <property type="entry name" value="AIPM_HOMOCIT_SYNTH_1"/>
    <property type="match status" value="1"/>
</dbReference>
<dbReference type="GO" id="GO:0009098">
    <property type="term" value="P:L-leucine biosynthetic process"/>
    <property type="evidence" value="ECO:0007669"/>
    <property type="project" value="InterPro"/>
</dbReference>
<evidence type="ECO:0000313" key="11">
    <source>
        <dbReference type="EMBL" id="QPC81005.1"/>
    </source>
</evidence>
<evidence type="ECO:0000256" key="9">
    <source>
        <dbReference type="RuleBase" id="RU003523"/>
    </source>
</evidence>
<keyword evidence="6" id="KW-0100">Branched-chain amino acid biosynthesis</keyword>
<dbReference type="GO" id="GO:0043714">
    <property type="term" value="F:(R)-citramalate synthase activity"/>
    <property type="evidence" value="ECO:0007669"/>
    <property type="project" value="UniProtKB-UniRule"/>
</dbReference>
<accession>A0A7S8E618</accession>
<dbReference type="NCBIfam" id="TIGR00977">
    <property type="entry name" value="citramal_synth"/>
    <property type="match status" value="1"/>
</dbReference>
<keyword evidence="12" id="KW-1185">Reference proteome</keyword>
<evidence type="ECO:0000256" key="2">
    <source>
        <dbReference type="ARBA" id="ARBA00006154"/>
    </source>
</evidence>
<name>A0A7S8E618_9CHLR</name>
<dbReference type="InterPro" id="IPR013709">
    <property type="entry name" value="2-isopropylmalate_synth_dimer"/>
</dbReference>
<keyword evidence="4" id="KW-0412">Isoleucine biosynthesis</keyword>
<dbReference type="AlphaFoldDB" id="A0A7S8E618"/>
<sequence>MVQVAIYDTTLRDGTQREGISLSVADKLRITNLLDEMGVVYIEGGWPGSNPKDAAYFEQVQSLELKNARIAAFGSTCRKGVAPADDANIQALVDAQTPVVTVVGKTSMLHVTDVLQTTPEENLRMIRESLAYLKSLGKEVIYDAEHFFDGAKLDLEYAFDTLQSAKLGGADTIVLCDTNGGSMPWEVAELVQKACELFPAVKIGIHTHNDAELAVANSLAAVKAGAVHVQGTINGYGERCGNANLCSIIPDLQLKMGVQCLLDDGDLSQLTLLARTVAEIANLAPDSHLAYVGKSAFAHKGGIHVAAIRRNVDSYQHIDPALVGNKMRVLLSDLSGRGNVMSKAEELGLDVTKAEAVQVLDEIKQLENDGYVFEGAEASVAVRMFRNKPDYEPIFKLIDFSVIVEDRRGRGQVSEAMVKLEVDGDVVHTAAEGNGPVNALDLALRKALVPRYPELADFQLVDYKVRILDSQNATAATTRVLIDTQRGGARWSTVGAGTDIIRASWLALVDAVEYGICIVCAETESFVSEPASD</sequence>
<dbReference type="InterPro" id="IPR000891">
    <property type="entry name" value="PYR_CT"/>
</dbReference>
<dbReference type="InterPro" id="IPR054691">
    <property type="entry name" value="LeuA/HCS_post-cat"/>
</dbReference>
<dbReference type="PROSITE" id="PS50991">
    <property type="entry name" value="PYR_CT"/>
    <property type="match status" value="1"/>
</dbReference>
<dbReference type="InterPro" id="IPR002034">
    <property type="entry name" value="AIPM/Hcit_synth_CS"/>
</dbReference>
<dbReference type="UniPathway" id="UPA00047">
    <property type="reaction ID" value="UER00066"/>
</dbReference>
<evidence type="ECO:0000256" key="1">
    <source>
        <dbReference type="ARBA" id="ARBA00004743"/>
    </source>
</evidence>
<evidence type="ECO:0000256" key="7">
    <source>
        <dbReference type="ARBA" id="ARBA00048263"/>
    </source>
</evidence>
<evidence type="ECO:0000313" key="12">
    <source>
        <dbReference type="Proteomes" id="UP000594468"/>
    </source>
</evidence>
<comment type="catalytic activity">
    <reaction evidence="7">
        <text>pyruvate + acetyl-CoA + H2O = (3R)-citramalate + CoA + H(+)</text>
        <dbReference type="Rhea" id="RHEA:19045"/>
        <dbReference type="ChEBI" id="CHEBI:15361"/>
        <dbReference type="ChEBI" id="CHEBI:15377"/>
        <dbReference type="ChEBI" id="CHEBI:15378"/>
        <dbReference type="ChEBI" id="CHEBI:30934"/>
        <dbReference type="ChEBI" id="CHEBI:57287"/>
        <dbReference type="ChEBI" id="CHEBI:57288"/>
        <dbReference type="EC" id="2.3.3.21"/>
    </reaction>
</comment>
<dbReference type="KEGG" id="pmet:G4Y79_14970"/>
<dbReference type="Pfam" id="PF08502">
    <property type="entry name" value="LeuA_dimer"/>
    <property type="match status" value="1"/>
</dbReference>
<evidence type="ECO:0000259" key="10">
    <source>
        <dbReference type="PROSITE" id="PS50991"/>
    </source>
</evidence>
<dbReference type="Proteomes" id="UP000594468">
    <property type="component" value="Chromosome"/>
</dbReference>
<dbReference type="Gene3D" id="3.30.160.270">
    <property type="match status" value="1"/>
</dbReference>
<protein>
    <recommendedName>
        <fullName evidence="8">Citramalate synthase</fullName>
        <ecNumber evidence="8">2.3.3.21</ecNumber>
    </recommendedName>
</protein>
<dbReference type="SMART" id="SM00917">
    <property type="entry name" value="LeuA_dimer"/>
    <property type="match status" value="1"/>
</dbReference>
<dbReference type="Gene3D" id="3.20.20.70">
    <property type="entry name" value="Aldolase class I"/>
    <property type="match status" value="1"/>
</dbReference>
<feature type="domain" description="Pyruvate carboxyltransferase" evidence="10">
    <location>
        <begin position="4"/>
        <end position="268"/>
    </location>
</feature>
<dbReference type="SUPFAM" id="SSF110921">
    <property type="entry name" value="2-isopropylmalate synthase LeuA, allosteric (dimerisation) domain"/>
    <property type="match status" value="1"/>
</dbReference>
<keyword evidence="5 9" id="KW-0808">Transferase</keyword>
<dbReference type="CDD" id="cd07941">
    <property type="entry name" value="DRE_TIM_LeuA3"/>
    <property type="match status" value="1"/>
</dbReference>
<dbReference type="GO" id="GO:0009097">
    <property type="term" value="P:isoleucine biosynthetic process"/>
    <property type="evidence" value="ECO:0007669"/>
    <property type="project" value="UniProtKB-UniRule"/>
</dbReference>
<dbReference type="InterPro" id="IPR005675">
    <property type="entry name" value="Citramal_synthase"/>
</dbReference>
<dbReference type="SUPFAM" id="SSF51569">
    <property type="entry name" value="Aldolase"/>
    <property type="match status" value="1"/>
</dbReference>